<feature type="signal peptide" evidence="2">
    <location>
        <begin position="1"/>
        <end position="20"/>
    </location>
</feature>
<evidence type="ECO:0000313" key="3">
    <source>
        <dbReference type="EMBL" id="GJE25830.1"/>
    </source>
</evidence>
<proteinExistence type="predicted"/>
<dbReference type="EMBL" id="BPQV01000002">
    <property type="protein sequence ID" value="GJE25830.1"/>
    <property type="molecule type" value="Genomic_DNA"/>
</dbReference>
<keyword evidence="2" id="KW-0732">Signal</keyword>
<feature type="chain" id="PRO_5045040698" evidence="2">
    <location>
        <begin position="21"/>
        <end position="147"/>
    </location>
</feature>
<evidence type="ECO:0000313" key="4">
    <source>
        <dbReference type="Proteomes" id="UP001055156"/>
    </source>
</evidence>
<name>A0ABQ4T2H0_METOR</name>
<accession>A0ABQ4T2H0</accession>
<reference evidence="3" key="1">
    <citation type="journal article" date="2021" name="Front. Microbiol.">
        <title>Comprehensive Comparative Genomics and Phenotyping of Methylobacterium Species.</title>
        <authorList>
            <person name="Alessa O."/>
            <person name="Ogura Y."/>
            <person name="Fujitani Y."/>
            <person name="Takami H."/>
            <person name="Hayashi T."/>
            <person name="Sahin N."/>
            <person name="Tani A."/>
        </authorList>
    </citation>
    <scope>NUCLEOTIDE SEQUENCE</scope>
    <source>
        <strain evidence="3">NBRC 15689</strain>
    </source>
</reference>
<comment type="caution">
    <text evidence="3">The sequence shown here is derived from an EMBL/GenBank/DDBJ whole genome shotgun (WGS) entry which is preliminary data.</text>
</comment>
<dbReference type="Proteomes" id="UP001055156">
    <property type="component" value="Unassembled WGS sequence"/>
</dbReference>
<gene>
    <name evidence="3" type="ORF">LKMONMHP_0673</name>
</gene>
<feature type="region of interest" description="Disordered" evidence="1">
    <location>
        <begin position="68"/>
        <end position="147"/>
    </location>
</feature>
<keyword evidence="4" id="KW-1185">Reference proteome</keyword>
<dbReference type="RefSeq" id="WP_238309794.1">
    <property type="nucleotide sequence ID" value="NZ_BPQV01000002.1"/>
</dbReference>
<evidence type="ECO:0000256" key="1">
    <source>
        <dbReference type="SAM" id="MobiDB-lite"/>
    </source>
</evidence>
<sequence>MKKLNSIMAALALVATPAFAQQKTYNLQVTESDLVALSKYLGKAPYDEVAPIIQRLGAQVQRQAASLASQLASGEPQSKQSPQIPTIGSKAAAQGGQPVATKEGPKTLSPADMEAEMRAKDTSRPSIPMNKAEPADILTVPSAPTVK</sequence>
<organism evidence="3 4">
    <name type="scientific">Methylobacterium organophilum</name>
    <dbReference type="NCBI Taxonomy" id="410"/>
    <lineage>
        <taxon>Bacteria</taxon>
        <taxon>Pseudomonadati</taxon>
        <taxon>Pseudomonadota</taxon>
        <taxon>Alphaproteobacteria</taxon>
        <taxon>Hyphomicrobiales</taxon>
        <taxon>Methylobacteriaceae</taxon>
        <taxon>Methylobacterium</taxon>
    </lineage>
</organism>
<protein>
    <submittedName>
        <fullName evidence="3">Uncharacterized protein</fullName>
    </submittedName>
</protein>
<reference evidence="3" key="2">
    <citation type="submission" date="2021-08" db="EMBL/GenBank/DDBJ databases">
        <authorList>
            <person name="Tani A."/>
            <person name="Ola A."/>
            <person name="Ogura Y."/>
            <person name="Katsura K."/>
            <person name="Hayashi T."/>
        </authorList>
    </citation>
    <scope>NUCLEOTIDE SEQUENCE</scope>
    <source>
        <strain evidence="3">NBRC 15689</strain>
    </source>
</reference>
<evidence type="ECO:0000256" key="2">
    <source>
        <dbReference type="SAM" id="SignalP"/>
    </source>
</evidence>
<feature type="compositionally biased region" description="Polar residues" evidence="1">
    <location>
        <begin position="75"/>
        <end position="86"/>
    </location>
</feature>